<reference evidence="2 3" key="1">
    <citation type="submission" date="2023-07" db="EMBL/GenBank/DDBJ databases">
        <title>Novel species of Thermanaerothrix with wide hydrolytic capabilities.</title>
        <authorList>
            <person name="Zayulina K.S."/>
            <person name="Podosokorskaya O.A."/>
            <person name="Elcheninov A.G."/>
        </authorList>
    </citation>
    <scope>NUCLEOTIDE SEQUENCE [LARGE SCALE GENOMIC DNA]</scope>
    <source>
        <strain evidence="2 3">4228-RoL</strain>
    </source>
</reference>
<dbReference type="CDD" id="cd00118">
    <property type="entry name" value="LysM"/>
    <property type="match status" value="1"/>
</dbReference>
<dbReference type="Gene3D" id="2.70.70.10">
    <property type="entry name" value="Glucose Permease (Domain IIA)"/>
    <property type="match status" value="1"/>
</dbReference>
<dbReference type="InterPro" id="IPR036779">
    <property type="entry name" value="LysM_dom_sf"/>
</dbReference>
<feature type="domain" description="LysM" evidence="1">
    <location>
        <begin position="57"/>
        <end position="101"/>
    </location>
</feature>
<dbReference type="InterPro" id="IPR016047">
    <property type="entry name" value="M23ase_b-sheet_dom"/>
</dbReference>
<proteinExistence type="predicted"/>
<dbReference type="SUPFAM" id="SSF51261">
    <property type="entry name" value="Duplicated hybrid motif"/>
    <property type="match status" value="1"/>
</dbReference>
<evidence type="ECO:0000259" key="1">
    <source>
        <dbReference type="PROSITE" id="PS51782"/>
    </source>
</evidence>
<protein>
    <submittedName>
        <fullName evidence="2">Peptidoglycan DD-metalloendopeptidase family protein</fullName>
    </submittedName>
</protein>
<comment type="caution">
    <text evidence="2">The sequence shown here is derived from an EMBL/GenBank/DDBJ whole genome shotgun (WGS) entry which is preliminary data.</text>
</comment>
<sequence>MPVYIVQPNDTINSIARRFGVSPQDLIRVNQIENPDFISVGTRLKIPGFEGVRGTLTTVSVPLGASLSFLSRQYNIPEEQIVHLNRLVTPSQLFVGATLILPVQENSSQSPTTSLVALSEGQTLLELATASGVSMWDYLLANGVGSSAQLLPMDPLIALGNEQAAQNAAAFPGAPAFVKGIDLYPLPVIQGKTVVVKVSVNQPVRAIGMLGEWPLQFDALDTNTYVALQGIHAMAQPGLLDFSLTLATVEGTSFSFSQPVLLQPGNYPQDPPLVVDPQTLDKANTEPEDSLVRSVVANHTPVKYWQGVFRKPVDEPSCIKSWFGNRRSYNNSGYTYFHTGVDYGVCANLNIYAPAAGVVVFTGPLTVRGNATIIDHGWGVYSGFWHQSKILVNVGDRVEAGQLIGEIGGTGRVTGPHLHWEVWVNGVQVEPLDWLEREYP</sequence>
<dbReference type="Pfam" id="PF01551">
    <property type="entry name" value="Peptidase_M23"/>
    <property type="match status" value="1"/>
</dbReference>
<dbReference type="Proteomes" id="UP001254165">
    <property type="component" value="Unassembled WGS sequence"/>
</dbReference>
<evidence type="ECO:0000313" key="3">
    <source>
        <dbReference type="Proteomes" id="UP001254165"/>
    </source>
</evidence>
<dbReference type="RefSeq" id="WP_315623745.1">
    <property type="nucleotide sequence ID" value="NZ_JAUHMF010000001.1"/>
</dbReference>
<name>A0ABU3NMN4_9CHLR</name>
<dbReference type="PROSITE" id="PS51782">
    <property type="entry name" value="LYSM"/>
    <property type="match status" value="2"/>
</dbReference>
<dbReference type="InterPro" id="IPR011055">
    <property type="entry name" value="Dup_hybrid_motif"/>
</dbReference>
<accession>A0ABU3NMN4</accession>
<feature type="domain" description="LysM" evidence="1">
    <location>
        <begin position="2"/>
        <end position="46"/>
    </location>
</feature>
<dbReference type="SMART" id="SM00257">
    <property type="entry name" value="LysM"/>
    <property type="match status" value="2"/>
</dbReference>
<organism evidence="2 3">
    <name type="scientific">Thermanaerothrix solaris</name>
    <dbReference type="NCBI Taxonomy" id="3058434"/>
    <lineage>
        <taxon>Bacteria</taxon>
        <taxon>Bacillati</taxon>
        <taxon>Chloroflexota</taxon>
        <taxon>Anaerolineae</taxon>
        <taxon>Anaerolineales</taxon>
        <taxon>Anaerolineaceae</taxon>
        <taxon>Thermanaerothrix</taxon>
    </lineage>
</organism>
<dbReference type="InterPro" id="IPR050570">
    <property type="entry name" value="Cell_wall_metabolism_enzyme"/>
</dbReference>
<dbReference type="PANTHER" id="PTHR21666">
    <property type="entry name" value="PEPTIDASE-RELATED"/>
    <property type="match status" value="1"/>
</dbReference>
<dbReference type="PANTHER" id="PTHR21666:SF287">
    <property type="entry name" value="CYTOPLASMIC MEMBRANE PROTEIN"/>
    <property type="match status" value="1"/>
</dbReference>
<dbReference type="SUPFAM" id="SSF54106">
    <property type="entry name" value="LysM domain"/>
    <property type="match status" value="1"/>
</dbReference>
<dbReference type="CDD" id="cd12797">
    <property type="entry name" value="M23_peptidase"/>
    <property type="match status" value="1"/>
</dbReference>
<dbReference type="EMBL" id="JAUHMF010000001">
    <property type="protein sequence ID" value="MDT8897096.1"/>
    <property type="molecule type" value="Genomic_DNA"/>
</dbReference>
<keyword evidence="3" id="KW-1185">Reference proteome</keyword>
<gene>
    <name evidence="2" type="ORF">QYE77_02375</name>
</gene>
<dbReference type="InterPro" id="IPR018392">
    <property type="entry name" value="LysM"/>
</dbReference>
<dbReference type="Gene3D" id="3.10.350.10">
    <property type="entry name" value="LysM domain"/>
    <property type="match status" value="2"/>
</dbReference>
<dbReference type="Pfam" id="PF01476">
    <property type="entry name" value="LysM"/>
    <property type="match status" value="2"/>
</dbReference>
<evidence type="ECO:0000313" key="2">
    <source>
        <dbReference type="EMBL" id="MDT8897096.1"/>
    </source>
</evidence>